<dbReference type="GO" id="GO:0008195">
    <property type="term" value="F:phosphatidate phosphatase activity"/>
    <property type="evidence" value="ECO:0007669"/>
    <property type="project" value="UniProtKB-EC"/>
</dbReference>
<dbReference type="InterPro" id="IPR013209">
    <property type="entry name" value="LNS2"/>
</dbReference>
<dbReference type="Ensembl" id="ENSGMOT00000006229.2">
    <property type="protein sequence ID" value="ENSGMOP00000006054.2"/>
    <property type="gene ID" value="ENSGMOG00000005655.2"/>
</dbReference>
<dbReference type="Gene3D" id="3.40.50.1000">
    <property type="entry name" value="HAD superfamily/HAD-like"/>
    <property type="match status" value="1"/>
</dbReference>
<evidence type="ECO:0000256" key="4">
    <source>
        <dbReference type="ARBA" id="ARBA00012638"/>
    </source>
</evidence>
<evidence type="ECO:0000259" key="7">
    <source>
        <dbReference type="SMART" id="SM00775"/>
    </source>
</evidence>
<name>A0A8C4Z5B4_GADMO</name>
<sequence>MNYVGQLLVTVKELYKGINQATLSGSIDVIVVQQPDGTFQCSPFHVRFGKLGVLRSREKVIDIEINGEAVDLHMKLGDNGEAFFVQETEKCNVSILEEPCQQNHPLPLLCIDVRKRSQHQGPEDIYLDDLTALEPDVAARYFPKSGQASRHWEEVGRRSSSQSPQSVGSGAADSGTDCLSDSVGGLDLPDVTLSLCGGVAEDAEIPKERFLEHIITYQDFSENPAIVDNPNLVVKIGNRYYNWTLAAPLILCMQAFQQNLPKNLPKTGGPAPGLSYRKSLRLSSQQIASLKLREGPNDVTFSITTQYQGTCRCQGTIYLWNWDDNVIISDIDGTITKSDVFGQILPQLGKDWTHRGIAKLYHLVHENGYKFLYCSARAIGMADMTRGYLQWVNDGGAILPRGPLMLAPSSLFSAFHREVIEKKPEKFKIECLTDIRNLFPVSQQPFYAAFGNRENDVFAYKQVGVPVCRIFTVNPKGELILEQARGNKTSYGRLSELVEHLFPLRTREQNATFTYPEFSYFCFWRQPIAEVCLEDIL</sequence>
<dbReference type="PANTHER" id="PTHR12181">
    <property type="entry name" value="LIPIN"/>
    <property type="match status" value="1"/>
</dbReference>
<evidence type="ECO:0000313" key="9">
    <source>
        <dbReference type="Proteomes" id="UP000694546"/>
    </source>
</evidence>
<dbReference type="GO" id="GO:0045944">
    <property type="term" value="P:positive regulation of transcription by RNA polymerase II"/>
    <property type="evidence" value="ECO:0007669"/>
    <property type="project" value="TreeGrafter"/>
</dbReference>
<protein>
    <recommendedName>
        <fullName evidence="4">phosphatidate phosphatase</fullName>
        <ecNumber evidence="4">3.1.3.4</ecNumber>
    </recommendedName>
</protein>
<dbReference type="SUPFAM" id="SSF56784">
    <property type="entry name" value="HAD-like"/>
    <property type="match status" value="1"/>
</dbReference>
<evidence type="ECO:0000256" key="6">
    <source>
        <dbReference type="SAM" id="MobiDB-lite"/>
    </source>
</evidence>
<comment type="catalytic activity">
    <reaction evidence="1">
        <text>a 1,2-diacyl-sn-glycero-3-phosphate + H2O = a 1,2-diacyl-sn-glycerol + phosphate</text>
        <dbReference type="Rhea" id="RHEA:27429"/>
        <dbReference type="ChEBI" id="CHEBI:15377"/>
        <dbReference type="ChEBI" id="CHEBI:17815"/>
        <dbReference type="ChEBI" id="CHEBI:43474"/>
        <dbReference type="ChEBI" id="CHEBI:58608"/>
        <dbReference type="EC" id="3.1.3.4"/>
    </reaction>
    <physiologicalReaction direction="left-to-right" evidence="1">
        <dbReference type="Rhea" id="RHEA:27430"/>
    </physiologicalReaction>
</comment>
<feature type="domain" description="LNS2/PITP" evidence="7">
    <location>
        <begin position="326"/>
        <end position="482"/>
    </location>
</feature>
<dbReference type="Pfam" id="PF04571">
    <property type="entry name" value="Lipin_N"/>
    <property type="match status" value="1"/>
</dbReference>
<dbReference type="InterPro" id="IPR007651">
    <property type="entry name" value="Lipin_N"/>
</dbReference>
<dbReference type="GO" id="GO:0005789">
    <property type="term" value="C:endoplasmic reticulum membrane"/>
    <property type="evidence" value="ECO:0007669"/>
    <property type="project" value="TreeGrafter"/>
</dbReference>
<comment type="similarity">
    <text evidence="3">Belongs to the lipin family.</text>
</comment>
<dbReference type="Pfam" id="PF16876">
    <property type="entry name" value="Lipin_mid"/>
    <property type="match status" value="1"/>
</dbReference>
<evidence type="ECO:0000256" key="3">
    <source>
        <dbReference type="ARBA" id="ARBA00005476"/>
    </source>
</evidence>
<evidence type="ECO:0000313" key="8">
    <source>
        <dbReference type="Ensembl" id="ENSGMOP00000006054.2"/>
    </source>
</evidence>
<dbReference type="GO" id="GO:0009062">
    <property type="term" value="P:fatty acid catabolic process"/>
    <property type="evidence" value="ECO:0007669"/>
    <property type="project" value="TreeGrafter"/>
</dbReference>
<dbReference type="InterPro" id="IPR023214">
    <property type="entry name" value="HAD_sf"/>
</dbReference>
<organism evidence="8 9">
    <name type="scientific">Gadus morhua</name>
    <name type="common">Atlantic cod</name>
    <dbReference type="NCBI Taxonomy" id="8049"/>
    <lineage>
        <taxon>Eukaryota</taxon>
        <taxon>Metazoa</taxon>
        <taxon>Chordata</taxon>
        <taxon>Craniata</taxon>
        <taxon>Vertebrata</taxon>
        <taxon>Euteleostomi</taxon>
        <taxon>Actinopterygii</taxon>
        <taxon>Neopterygii</taxon>
        <taxon>Teleostei</taxon>
        <taxon>Neoteleostei</taxon>
        <taxon>Acanthomorphata</taxon>
        <taxon>Zeiogadaria</taxon>
        <taxon>Gadariae</taxon>
        <taxon>Gadiformes</taxon>
        <taxon>Gadoidei</taxon>
        <taxon>Gadidae</taxon>
        <taxon>Gadus</taxon>
    </lineage>
</organism>
<feature type="compositionally biased region" description="Low complexity" evidence="6">
    <location>
        <begin position="158"/>
        <end position="169"/>
    </location>
</feature>
<accession>A0A8C4Z5B4</accession>
<dbReference type="InterPro" id="IPR036412">
    <property type="entry name" value="HAD-like_sf"/>
</dbReference>
<dbReference type="InterPro" id="IPR026058">
    <property type="entry name" value="LIPIN"/>
</dbReference>
<reference evidence="8" key="1">
    <citation type="submission" date="2025-08" db="UniProtKB">
        <authorList>
            <consortium name="Ensembl"/>
        </authorList>
    </citation>
    <scope>IDENTIFICATION</scope>
</reference>
<dbReference type="GO" id="GO:0019432">
    <property type="term" value="P:triglyceride biosynthetic process"/>
    <property type="evidence" value="ECO:0007669"/>
    <property type="project" value="TreeGrafter"/>
</dbReference>
<evidence type="ECO:0000256" key="5">
    <source>
        <dbReference type="ARBA" id="ARBA00022801"/>
    </source>
</evidence>
<evidence type="ECO:0000256" key="2">
    <source>
        <dbReference type="ARBA" id="ARBA00001946"/>
    </source>
</evidence>
<dbReference type="EC" id="3.1.3.4" evidence="4"/>
<dbReference type="InterPro" id="IPR031315">
    <property type="entry name" value="LNS2/PITP"/>
</dbReference>
<evidence type="ECO:0000256" key="1">
    <source>
        <dbReference type="ARBA" id="ARBA00001180"/>
    </source>
</evidence>
<dbReference type="PANTHER" id="PTHR12181:SF11">
    <property type="entry name" value="PHOSPHATIDATE PHOSPHATASE LPIN2"/>
    <property type="match status" value="1"/>
</dbReference>
<dbReference type="GeneTree" id="ENSGT00940000156313"/>
<reference evidence="8" key="2">
    <citation type="submission" date="2025-09" db="UniProtKB">
        <authorList>
            <consortium name="Ensembl"/>
        </authorList>
    </citation>
    <scope>IDENTIFICATION</scope>
</reference>
<feature type="region of interest" description="Disordered" evidence="6">
    <location>
        <begin position="148"/>
        <end position="176"/>
    </location>
</feature>
<dbReference type="Pfam" id="PF08235">
    <property type="entry name" value="LNS2"/>
    <property type="match status" value="1"/>
</dbReference>
<dbReference type="AlphaFoldDB" id="A0A8C4Z5B4"/>
<comment type="cofactor">
    <cofactor evidence="2">
        <name>Mg(2+)</name>
        <dbReference type="ChEBI" id="CHEBI:18420"/>
    </cofactor>
</comment>
<keyword evidence="5" id="KW-0378">Hydrolase</keyword>
<dbReference type="SMART" id="SM00775">
    <property type="entry name" value="LNS2"/>
    <property type="match status" value="1"/>
</dbReference>
<dbReference type="InterPro" id="IPR031703">
    <property type="entry name" value="Lipin_mid"/>
</dbReference>
<dbReference type="GO" id="GO:0005634">
    <property type="term" value="C:nucleus"/>
    <property type="evidence" value="ECO:0007669"/>
    <property type="project" value="TreeGrafter"/>
</dbReference>
<keyword evidence="9" id="KW-1185">Reference proteome</keyword>
<dbReference type="Proteomes" id="UP000694546">
    <property type="component" value="Chromosome 23"/>
</dbReference>
<dbReference type="GO" id="GO:0005829">
    <property type="term" value="C:cytosol"/>
    <property type="evidence" value="ECO:0007669"/>
    <property type="project" value="TreeGrafter"/>
</dbReference>
<dbReference type="GO" id="GO:0032869">
    <property type="term" value="P:cellular response to insulin stimulus"/>
    <property type="evidence" value="ECO:0007669"/>
    <property type="project" value="TreeGrafter"/>
</dbReference>
<gene>
    <name evidence="8" type="primary">LOC115537107</name>
</gene>
<proteinExistence type="inferred from homology"/>
<dbReference type="GO" id="GO:0003713">
    <property type="term" value="F:transcription coactivator activity"/>
    <property type="evidence" value="ECO:0007669"/>
    <property type="project" value="TreeGrafter"/>
</dbReference>